<protein>
    <submittedName>
        <fullName evidence="2">Uncharacterized protein</fullName>
    </submittedName>
</protein>
<keyword evidence="3" id="KW-1185">Reference proteome</keyword>
<evidence type="ECO:0000256" key="1">
    <source>
        <dbReference type="SAM" id="MobiDB-lite"/>
    </source>
</evidence>
<dbReference type="EMBL" id="FQWQ01000003">
    <property type="protein sequence ID" value="SHH60777.1"/>
    <property type="molecule type" value="Genomic_DNA"/>
</dbReference>
<organism evidence="2 3">
    <name type="scientific">Chryseolinea serpens</name>
    <dbReference type="NCBI Taxonomy" id="947013"/>
    <lineage>
        <taxon>Bacteria</taxon>
        <taxon>Pseudomonadati</taxon>
        <taxon>Bacteroidota</taxon>
        <taxon>Cytophagia</taxon>
        <taxon>Cytophagales</taxon>
        <taxon>Fulvivirgaceae</taxon>
        <taxon>Chryseolinea</taxon>
    </lineage>
</organism>
<feature type="region of interest" description="Disordered" evidence="1">
    <location>
        <begin position="35"/>
        <end position="56"/>
    </location>
</feature>
<dbReference type="STRING" id="947013.SAMN04488109_4598"/>
<proteinExistence type="predicted"/>
<name>A0A1M5UCT8_9BACT</name>
<feature type="compositionally biased region" description="Basic residues" evidence="1">
    <location>
        <begin position="40"/>
        <end position="50"/>
    </location>
</feature>
<dbReference type="Proteomes" id="UP000184212">
    <property type="component" value="Unassembled WGS sequence"/>
</dbReference>
<evidence type="ECO:0000313" key="2">
    <source>
        <dbReference type="EMBL" id="SHH60777.1"/>
    </source>
</evidence>
<dbReference type="AlphaFoldDB" id="A0A1M5UCT8"/>
<sequence length="56" mass="6333">MTNLDWKGAEEGMEMLRITSRGVNRGDEMFQETGQFVNAARRKARSGRKKGVQESS</sequence>
<accession>A0A1M5UCT8</accession>
<reference evidence="2 3" key="1">
    <citation type="submission" date="2016-11" db="EMBL/GenBank/DDBJ databases">
        <authorList>
            <person name="Jaros S."/>
            <person name="Januszkiewicz K."/>
            <person name="Wedrychowicz H."/>
        </authorList>
    </citation>
    <scope>NUCLEOTIDE SEQUENCE [LARGE SCALE GENOMIC DNA]</scope>
    <source>
        <strain evidence="2 3">DSM 24574</strain>
    </source>
</reference>
<gene>
    <name evidence="2" type="ORF">SAMN04488109_4598</name>
</gene>
<evidence type="ECO:0000313" key="3">
    <source>
        <dbReference type="Proteomes" id="UP000184212"/>
    </source>
</evidence>